<dbReference type="GO" id="GO:0016887">
    <property type="term" value="F:ATP hydrolysis activity"/>
    <property type="evidence" value="ECO:0007669"/>
    <property type="project" value="InterPro"/>
</dbReference>
<protein>
    <submittedName>
        <fullName evidence="8">ABC transporter ATP-binding protein</fullName>
    </submittedName>
</protein>
<evidence type="ECO:0000313" key="9">
    <source>
        <dbReference type="Proteomes" id="UP000185596"/>
    </source>
</evidence>
<dbReference type="Pfam" id="PF00005">
    <property type="entry name" value="ABC_tran"/>
    <property type="match status" value="1"/>
</dbReference>
<dbReference type="Proteomes" id="UP000185596">
    <property type="component" value="Unassembled WGS sequence"/>
</dbReference>
<dbReference type="PROSITE" id="PS00211">
    <property type="entry name" value="ABC_TRANSPORTER_1"/>
    <property type="match status" value="1"/>
</dbReference>
<sequence>MITLENLSKTFRSTSGSVVALDDVTFDVQAGVIAGVVGPAGAGKSTLARVLSLRERPDSGVFRLDGRNTSALDERSLRVARSRIGVVPSGDSLLGQRTAAGNIALPLEQAGMDGPQRRERVGKVLDLIGMTDKAATYPAELSPGQRQRVAVARALIGDPAVVLADDPTASLDADGAAGVLAVLDRARAELGATVLVATQDASVVRRIADDVAVLENGRLLEAGRLLDLVRDQESTVAKAVLPAIDGPVPDGYAGVADVVLVGFAAVGSLLPEAASRFGTDISVTGGGVTKIGETPVARFRLALLGAGAEAALGWLAERGGAVHRHPVPRPRAA</sequence>
<accession>A0A1Q8CLN7</accession>
<keyword evidence="5" id="KW-0813">Transport</keyword>
<evidence type="ECO:0000256" key="4">
    <source>
        <dbReference type="ARBA" id="ARBA00022967"/>
    </source>
</evidence>
<name>A0A1Q8CLN7_9PSEU</name>
<organism evidence="8 9">
    <name type="scientific">Actinophytocola xanthii</name>
    <dbReference type="NCBI Taxonomy" id="1912961"/>
    <lineage>
        <taxon>Bacteria</taxon>
        <taxon>Bacillati</taxon>
        <taxon>Actinomycetota</taxon>
        <taxon>Actinomycetes</taxon>
        <taxon>Pseudonocardiales</taxon>
        <taxon>Pseudonocardiaceae</taxon>
    </lineage>
</organism>
<dbReference type="GO" id="GO:0005886">
    <property type="term" value="C:plasma membrane"/>
    <property type="evidence" value="ECO:0007669"/>
    <property type="project" value="TreeGrafter"/>
</dbReference>
<evidence type="ECO:0000256" key="2">
    <source>
        <dbReference type="ARBA" id="ARBA00022741"/>
    </source>
</evidence>
<dbReference type="PANTHER" id="PTHR24220:SF685">
    <property type="entry name" value="ABC TRANSPORTER RELATED"/>
    <property type="match status" value="1"/>
</dbReference>
<dbReference type="InterPro" id="IPR017871">
    <property type="entry name" value="ABC_transporter-like_CS"/>
</dbReference>
<keyword evidence="5" id="KW-0029">Amino-acid transport</keyword>
<keyword evidence="6" id="KW-0472">Membrane</keyword>
<dbReference type="RefSeq" id="WP_075127730.1">
    <property type="nucleotide sequence ID" value="NZ_MSIE01000043.1"/>
</dbReference>
<evidence type="ECO:0000259" key="7">
    <source>
        <dbReference type="PROSITE" id="PS50893"/>
    </source>
</evidence>
<dbReference type="InterPro" id="IPR003593">
    <property type="entry name" value="AAA+_ATPase"/>
</dbReference>
<dbReference type="GO" id="GO:0006865">
    <property type="term" value="P:amino acid transport"/>
    <property type="evidence" value="ECO:0007669"/>
    <property type="project" value="UniProtKB-KW"/>
</dbReference>
<dbReference type="Pfam" id="PF09383">
    <property type="entry name" value="NIL"/>
    <property type="match status" value="1"/>
</dbReference>
<comment type="caution">
    <text evidence="8">The sequence shown here is derived from an EMBL/GenBank/DDBJ whole genome shotgun (WGS) entry which is preliminary data.</text>
</comment>
<dbReference type="InterPro" id="IPR018449">
    <property type="entry name" value="NIL_domain"/>
</dbReference>
<dbReference type="PROSITE" id="PS50893">
    <property type="entry name" value="ABC_TRANSPORTER_2"/>
    <property type="match status" value="1"/>
</dbReference>
<keyword evidence="4" id="KW-1278">Translocase</keyword>
<proteinExistence type="predicted"/>
<dbReference type="SMART" id="SM00382">
    <property type="entry name" value="AAA"/>
    <property type="match status" value="1"/>
</dbReference>
<keyword evidence="1" id="KW-1003">Cell membrane</keyword>
<dbReference type="AlphaFoldDB" id="A0A1Q8CLN7"/>
<dbReference type="OrthoDB" id="4398079at2"/>
<dbReference type="InterPro" id="IPR027417">
    <property type="entry name" value="P-loop_NTPase"/>
</dbReference>
<feature type="domain" description="ABC transporter" evidence="7">
    <location>
        <begin position="2"/>
        <end position="241"/>
    </location>
</feature>
<gene>
    <name evidence="8" type="ORF">BU204_22600</name>
</gene>
<dbReference type="InterPro" id="IPR015854">
    <property type="entry name" value="ABC_transpr_LolD-like"/>
</dbReference>
<evidence type="ECO:0000256" key="1">
    <source>
        <dbReference type="ARBA" id="ARBA00022475"/>
    </source>
</evidence>
<keyword evidence="3 8" id="KW-0067">ATP-binding</keyword>
<keyword evidence="9" id="KW-1185">Reference proteome</keyword>
<dbReference type="SUPFAM" id="SSF52540">
    <property type="entry name" value="P-loop containing nucleoside triphosphate hydrolases"/>
    <property type="match status" value="1"/>
</dbReference>
<dbReference type="EMBL" id="MSIE01000043">
    <property type="protein sequence ID" value="OLF15261.1"/>
    <property type="molecule type" value="Genomic_DNA"/>
</dbReference>
<dbReference type="STRING" id="1912961.BU204_22600"/>
<dbReference type="Gene3D" id="3.40.50.300">
    <property type="entry name" value="P-loop containing nucleotide triphosphate hydrolases"/>
    <property type="match status" value="1"/>
</dbReference>
<evidence type="ECO:0000313" key="8">
    <source>
        <dbReference type="EMBL" id="OLF15261.1"/>
    </source>
</evidence>
<reference evidence="8 9" key="1">
    <citation type="submission" date="2016-12" db="EMBL/GenBank/DDBJ databases">
        <title>The draft genome sequence of Actinophytocola sp. 11-183.</title>
        <authorList>
            <person name="Wang W."/>
            <person name="Yuan L."/>
        </authorList>
    </citation>
    <scope>NUCLEOTIDE SEQUENCE [LARGE SCALE GENOMIC DNA]</scope>
    <source>
        <strain evidence="8 9">11-183</strain>
    </source>
</reference>
<dbReference type="GO" id="GO:0022857">
    <property type="term" value="F:transmembrane transporter activity"/>
    <property type="evidence" value="ECO:0007669"/>
    <property type="project" value="TreeGrafter"/>
</dbReference>
<dbReference type="InterPro" id="IPR003439">
    <property type="entry name" value="ABC_transporter-like_ATP-bd"/>
</dbReference>
<evidence type="ECO:0000256" key="5">
    <source>
        <dbReference type="ARBA" id="ARBA00022970"/>
    </source>
</evidence>
<dbReference type="PANTHER" id="PTHR24220">
    <property type="entry name" value="IMPORT ATP-BINDING PROTEIN"/>
    <property type="match status" value="1"/>
</dbReference>
<keyword evidence="2" id="KW-0547">Nucleotide-binding</keyword>
<evidence type="ECO:0000256" key="6">
    <source>
        <dbReference type="ARBA" id="ARBA00023136"/>
    </source>
</evidence>
<dbReference type="InterPro" id="IPR045865">
    <property type="entry name" value="ACT-like_dom_sf"/>
</dbReference>
<evidence type="ECO:0000256" key="3">
    <source>
        <dbReference type="ARBA" id="ARBA00022840"/>
    </source>
</evidence>
<dbReference type="GO" id="GO:0005524">
    <property type="term" value="F:ATP binding"/>
    <property type="evidence" value="ECO:0007669"/>
    <property type="project" value="UniProtKB-KW"/>
</dbReference>
<dbReference type="SUPFAM" id="SSF55021">
    <property type="entry name" value="ACT-like"/>
    <property type="match status" value="1"/>
</dbReference>